<dbReference type="InterPro" id="IPR020449">
    <property type="entry name" value="Tscrpt_reg_AraC-type_HTH"/>
</dbReference>
<dbReference type="Gene3D" id="1.10.10.60">
    <property type="entry name" value="Homeodomain-like"/>
    <property type="match status" value="1"/>
</dbReference>
<dbReference type="PANTHER" id="PTHR47894">
    <property type="entry name" value="HTH-TYPE TRANSCRIPTIONAL REGULATOR GADX"/>
    <property type="match status" value="1"/>
</dbReference>
<name>A0ABV0FZS7_9BURK</name>
<dbReference type="PRINTS" id="PR00032">
    <property type="entry name" value="HTHARAC"/>
</dbReference>
<keyword evidence="1" id="KW-0805">Transcription regulation</keyword>
<evidence type="ECO:0000256" key="3">
    <source>
        <dbReference type="ARBA" id="ARBA00023163"/>
    </source>
</evidence>
<dbReference type="Pfam" id="PF12625">
    <property type="entry name" value="Arabinose_bd"/>
    <property type="match status" value="1"/>
</dbReference>
<organism evidence="5 6">
    <name type="scientific">Roseateles paludis</name>
    <dbReference type="NCBI Taxonomy" id="3145238"/>
    <lineage>
        <taxon>Bacteria</taxon>
        <taxon>Pseudomonadati</taxon>
        <taxon>Pseudomonadota</taxon>
        <taxon>Betaproteobacteria</taxon>
        <taxon>Burkholderiales</taxon>
        <taxon>Sphaerotilaceae</taxon>
        <taxon>Roseateles</taxon>
    </lineage>
</organism>
<evidence type="ECO:0000256" key="2">
    <source>
        <dbReference type="ARBA" id="ARBA00023125"/>
    </source>
</evidence>
<dbReference type="SUPFAM" id="SSF46689">
    <property type="entry name" value="Homeodomain-like"/>
    <property type="match status" value="1"/>
</dbReference>
<evidence type="ECO:0000256" key="1">
    <source>
        <dbReference type="ARBA" id="ARBA00023015"/>
    </source>
</evidence>
<feature type="domain" description="HTH araC/xylS-type" evidence="4">
    <location>
        <begin position="242"/>
        <end position="340"/>
    </location>
</feature>
<evidence type="ECO:0000313" key="6">
    <source>
        <dbReference type="Proteomes" id="UP001495147"/>
    </source>
</evidence>
<reference evidence="5 6" key="1">
    <citation type="submission" date="2024-05" db="EMBL/GenBank/DDBJ databases">
        <title>Roseateles sp. DJS-2-20 16S ribosomal RNA gene Genome sequencing and assembly.</title>
        <authorList>
            <person name="Woo H."/>
        </authorList>
    </citation>
    <scope>NUCLEOTIDE SEQUENCE [LARGE SCALE GENOMIC DNA]</scope>
    <source>
        <strain evidence="5 6">DJS-2-20</strain>
    </source>
</reference>
<keyword evidence="3" id="KW-0804">Transcription</keyword>
<keyword evidence="2" id="KW-0238">DNA-binding</keyword>
<gene>
    <name evidence="5" type="ORF">ABDJ85_04880</name>
</gene>
<dbReference type="InterPro" id="IPR032687">
    <property type="entry name" value="AraC-type_N"/>
</dbReference>
<evidence type="ECO:0000259" key="4">
    <source>
        <dbReference type="PROSITE" id="PS01124"/>
    </source>
</evidence>
<accession>A0ABV0FZS7</accession>
<dbReference type="InterPro" id="IPR018060">
    <property type="entry name" value="HTH_AraC"/>
</dbReference>
<dbReference type="InterPro" id="IPR009057">
    <property type="entry name" value="Homeodomain-like_sf"/>
</dbReference>
<dbReference type="PROSITE" id="PS01124">
    <property type="entry name" value="HTH_ARAC_FAMILY_2"/>
    <property type="match status" value="1"/>
</dbReference>
<sequence>MTEATIATTLLIDFVAFLGRRGLGADTVCAAAGIDPRWLDEPNSRLPASAMERLWAAGERLTGDPDLGLHSAESYNPGALSIVGYVILSCRTAGDALDRLARYAPLLNEGLHVHVDHAGDLTTCRFGAAEGVQSFLHHSPRQAIETLAAGIVLTLKRLANQQSEPPEPVSVGFCHAAPADTTEHRRLLGPALRFDQAENSVVYQRTALAAGMLSADPALLEVFEGDARRRLELLKARGAVSGRVQSLLGARLRGEVPSLASIAAELAMSERSVQRSLSEESTSYREIVDEVRKGLALSHLSRPGSTATDVAFLLGFSEPSAFTRAFRRWTGASPSQYKLA</sequence>
<protein>
    <submittedName>
        <fullName evidence="5">AraC family transcriptional regulator</fullName>
    </submittedName>
</protein>
<evidence type="ECO:0000313" key="5">
    <source>
        <dbReference type="EMBL" id="MEO3690793.1"/>
    </source>
</evidence>
<dbReference type="EMBL" id="JBDPZD010000001">
    <property type="protein sequence ID" value="MEO3690793.1"/>
    <property type="molecule type" value="Genomic_DNA"/>
</dbReference>
<dbReference type="SMART" id="SM00342">
    <property type="entry name" value="HTH_ARAC"/>
    <property type="match status" value="1"/>
</dbReference>
<dbReference type="PANTHER" id="PTHR47894:SF1">
    <property type="entry name" value="HTH-TYPE TRANSCRIPTIONAL REGULATOR VQSM"/>
    <property type="match status" value="1"/>
</dbReference>
<dbReference type="Pfam" id="PF12833">
    <property type="entry name" value="HTH_18"/>
    <property type="match status" value="1"/>
</dbReference>
<dbReference type="RefSeq" id="WP_347703614.1">
    <property type="nucleotide sequence ID" value="NZ_JBDPZD010000001.1"/>
</dbReference>
<proteinExistence type="predicted"/>
<keyword evidence="6" id="KW-1185">Reference proteome</keyword>
<comment type="caution">
    <text evidence="5">The sequence shown here is derived from an EMBL/GenBank/DDBJ whole genome shotgun (WGS) entry which is preliminary data.</text>
</comment>
<dbReference type="Proteomes" id="UP001495147">
    <property type="component" value="Unassembled WGS sequence"/>
</dbReference>